<dbReference type="STRING" id="1125779.HMPREF1219_00544"/>
<name>S2Z0U6_9CORY</name>
<evidence type="ECO:0000313" key="2">
    <source>
        <dbReference type="Proteomes" id="UP000014408"/>
    </source>
</evidence>
<comment type="caution">
    <text evidence="1">The sequence shown here is derived from an EMBL/GenBank/DDBJ whole genome shotgun (WGS) entry which is preliminary data.</text>
</comment>
<dbReference type="AlphaFoldDB" id="S2Z0U6"/>
<keyword evidence="2" id="KW-1185">Reference proteome</keyword>
<dbReference type="Proteomes" id="UP000014408">
    <property type="component" value="Unassembled WGS sequence"/>
</dbReference>
<dbReference type="PATRIC" id="fig|1125779.3.peg.530"/>
<evidence type="ECO:0000313" key="1">
    <source>
        <dbReference type="EMBL" id="EPD70111.1"/>
    </source>
</evidence>
<reference evidence="1 2" key="1">
    <citation type="submission" date="2013-05" db="EMBL/GenBank/DDBJ databases">
        <title>The Genome Sequence of Corynebacterium pyruviciproducens 1773O (ATCC BAA-1742).</title>
        <authorList>
            <consortium name="The Broad Institute Genomics Platform"/>
            <person name="Earl A."/>
            <person name="Ward D."/>
            <person name="Feldgarden M."/>
            <person name="Gevers D."/>
            <person name="Tong J."/>
            <person name="Walker B."/>
            <person name="Young S."/>
            <person name="Zeng Q."/>
            <person name="Gargeya S."/>
            <person name="Fitzgerald M."/>
            <person name="Haas B."/>
            <person name="Abouelleil A."/>
            <person name="Allen A.W."/>
            <person name="Alvarado L."/>
            <person name="Arachchi H.M."/>
            <person name="Berlin A.M."/>
            <person name="Chapman S.B."/>
            <person name="Gainer-Dewar J."/>
            <person name="Goldberg J."/>
            <person name="Griggs A."/>
            <person name="Gujja S."/>
            <person name="Hansen M."/>
            <person name="Howarth C."/>
            <person name="Imamovic A."/>
            <person name="Ireland A."/>
            <person name="Larimer J."/>
            <person name="McCowan C."/>
            <person name="Murphy C."/>
            <person name="Pearson M."/>
            <person name="Poon T.W."/>
            <person name="Priest M."/>
            <person name="Roberts A."/>
            <person name="Saif S."/>
            <person name="Shea T."/>
            <person name="Sisk P."/>
            <person name="Sykes S."/>
            <person name="Wortman J."/>
            <person name="Nusbaum C."/>
            <person name="Birren B."/>
        </authorList>
    </citation>
    <scope>NUCLEOTIDE SEQUENCE [LARGE SCALE GENOMIC DNA]</scope>
    <source>
        <strain evidence="1 2">ATCC BAA-1742</strain>
    </source>
</reference>
<protein>
    <submittedName>
        <fullName evidence="1">Uncharacterized protein</fullName>
    </submittedName>
</protein>
<organism evidence="1 2">
    <name type="scientific">Corynebacterium pyruviciproducens ATCC BAA-1742</name>
    <dbReference type="NCBI Taxonomy" id="1125779"/>
    <lineage>
        <taxon>Bacteria</taxon>
        <taxon>Bacillati</taxon>
        <taxon>Actinomycetota</taxon>
        <taxon>Actinomycetes</taxon>
        <taxon>Mycobacteriales</taxon>
        <taxon>Corynebacteriaceae</taxon>
        <taxon>Corynebacterium</taxon>
    </lineage>
</organism>
<gene>
    <name evidence="1" type="ORF">HMPREF1219_00544</name>
</gene>
<sequence>MITPEQVEGLKDQLFEVRCAAEDIREAIADGASTDELAPLIDELVTLTREAERLR</sequence>
<dbReference type="HOGENOM" id="CLU_143964_2_0_11"/>
<dbReference type="EMBL" id="ATBY01000009">
    <property type="protein sequence ID" value="EPD70111.1"/>
    <property type="molecule type" value="Genomic_DNA"/>
</dbReference>
<accession>S2Z0U6</accession>
<proteinExistence type="predicted"/>